<protein>
    <recommendedName>
        <fullName evidence="4">DYW domain-containing protein</fullName>
    </recommendedName>
</protein>
<dbReference type="InterPro" id="IPR002885">
    <property type="entry name" value="PPR_rpt"/>
</dbReference>
<dbReference type="PANTHER" id="PTHR47926:SF458">
    <property type="entry name" value="PENTATRICOPEPTIDE REPEAT-CONTAINING PROTEIN"/>
    <property type="match status" value="1"/>
</dbReference>
<evidence type="ECO:0000313" key="5">
    <source>
        <dbReference type="EMBL" id="KAF8412813.1"/>
    </source>
</evidence>
<dbReference type="Pfam" id="PF13041">
    <property type="entry name" value="PPR_2"/>
    <property type="match status" value="4"/>
</dbReference>
<dbReference type="Pfam" id="PF20431">
    <property type="entry name" value="E_motif"/>
    <property type="match status" value="1"/>
</dbReference>
<dbReference type="PROSITE" id="PS51375">
    <property type="entry name" value="PPR"/>
    <property type="match status" value="3"/>
</dbReference>
<organism evidence="5 6">
    <name type="scientific">Tetracentron sinense</name>
    <name type="common">Spur-leaf</name>
    <dbReference type="NCBI Taxonomy" id="13715"/>
    <lineage>
        <taxon>Eukaryota</taxon>
        <taxon>Viridiplantae</taxon>
        <taxon>Streptophyta</taxon>
        <taxon>Embryophyta</taxon>
        <taxon>Tracheophyta</taxon>
        <taxon>Spermatophyta</taxon>
        <taxon>Magnoliopsida</taxon>
        <taxon>Trochodendrales</taxon>
        <taxon>Trochodendraceae</taxon>
        <taxon>Tetracentron</taxon>
    </lineage>
</organism>
<dbReference type="AlphaFoldDB" id="A0A835DQA5"/>
<dbReference type="InterPro" id="IPR032867">
    <property type="entry name" value="DYW_dom"/>
</dbReference>
<feature type="domain" description="DYW" evidence="4">
    <location>
        <begin position="614"/>
        <end position="706"/>
    </location>
</feature>
<evidence type="ECO:0000256" key="2">
    <source>
        <dbReference type="ARBA" id="ARBA00022737"/>
    </source>
</evidence>
<dbReference type="GO" id="GO:0009451">
    <property type="term" value="P:RNA modification"/>
    <property type="evidence" value="ECO:0007669"/>
    <property type="project" value="InterPro"/>
</dbReference>
<feature type="repeat" description="PPR" evidence="3">
    <location>
        <begin position="297"/>
        <end position="327"/>
    </location>
</feature>
<dbReference type="NCBIfam" id="TIGR00756">
    <property type="entry name" value="PPR"/>
    <property type="match status" value="4"/>
</dbReference>
<evidence type="ECO:0000259" key="4">
    <source>
        <dbReference type="Pfam" id="PF14432"/>
    </source>
</evidence>
<feature type="repeat" description="PPR" evidence="3">
    <location>
        <begin position="399"/>
        <end position="433"/>
    </location>
</feature>
<keyword evidence="2" id="KW-0677">Repeat</keyword>
<dbReference type="GO" id="GO:0003723">
    <property type="term" value="F:RNA binding"/>
    <property type="evidence" value="ECO:0007669"/>
    <property type="project" value="InterPro"/>
</dbReference>
<keyword evidence="6" id="KW-1185">Reference proteome</keyword>
<dbReference type="FunFam" id="1.25.40.10:FF:000436">
    <property type="entry name" value="Pentatricopeptide repeat-containing protein At5g39350 family"/>
    <property type="match status" value="1"/>
</dbReference>
<dbReference type="Pfam" id="PF01535">
    <property type="entry name" value="PPR"/>
    <property type="match status" value="2"/>
</dbReference>
<comment type="similarity">
    <text evidence="1">Belongs to the PPR family. PCMP-H subfamily.</text>
</comment>
<evidence type="ECO:0000256" key="1">
    <source>
        <dbReference type="ARBA" id="ARBA00006643"/>
    </source>
</evidence>
<dbReference type="FunFam" id="1.25.40.10:FF:000470">
    <property type="entry name" value="Pentatricopeptide repeat-containing protein At5g66520"/>
    <property type="match status" value="1"/>
</dbReference>
<dbReference type="OMA" id="GYARNHY"/>
<dbReference type="OrthoDB" id="185373at2759"/>
<name>A0A835DQA5_TETSI</name>
<comment type="caution">
    <text evidence="5">The sequence shown here is derived from an EMBL/GenBank/DDBJ whole genome shotgun (WGS) entry which is preliminary data.</text>
</comment>
<dbReference type="InterPro" id="IPR046960">
    <property type="entry name" value="PPR_At4g14850-like_plant"/>
</dbReference>
<dbReference type="InterPro" id="IPR046848">
    <property type="entry name" value="E_motif"/>
</dbReference>
<evidence type="ECO:0000256" key="3">
    <source>
        <dbReference type="PROSITE-ProRule" id="PRU00708"/>
    </source>
</evidence>
<dbReference type="FunFam" id="1.25.40.10:FF:002148">
    <property type="entry name" value="Pentatricopeptide repeat-containing protein At2g29760, chloroplastic"/>
    <property type="match status" value="1"/>
</dbReference>
<dbReference type="Gene3D" id="1.25.40.10">
    <property type="entry name" value="Tetratricopeptide repeat domain"/>
    <property type="match status" value="4"/>
</dbReference>
<feature type="repeat" description="PPR" evidence="3">
    <location>
        <begin position="196"/>
        <end position="230"/>
    </location>
</feature>
<proteinExistence type="inferred from homology"/>
<dbReference type="InterPro" id="IPR011990">
    <property type="entry name" value="TPR-like_helical_dom_sf"/>
</dbReference>
<sequence>MPLLFYSMHHNSPTPVSITPSLNSTKKSQTIFHLLEWKKCLNMRDLQQIHAQMIITGFIHHIPSLTKLISHSISGDSTGLTYASMIFNHTQQPNIVIWNTILRGFVNHKLPKRALLGYVDMLQESRTIPDRFTFPSLLKGCAQSLDFHEGKILHGHIIKFNLVSDLYIETTLITMYAACGDLNSARAVFEKMGQRNQVVWTSMIGGYARNHYPTEALLLFTEMEEEGEDPDEVTMVSLLSACAELKDLEYGKKLHLRIRESDMKVCVFLGTALVDMYTKCGELDSARKVFDELPDRNVVAWSAMISGYVQNNRSKEALRLFKEMVTESDQNPNEITILAVLSACAQVGDLDLGRWVHAYIGRAGLKNYISLQNSLIDMYSKCGRIDTACQIFYDMPERDVVSWNAMITGLALHGLGKEALNQFTLMQTAGIQPDDITFIGVLSACSHGGLVQEGCRHFQNMKVQYGIPPKLEHYGCMVDLLSRAGLLEEAKEYIREMPMKPNGAIWGALLSACRVYNNVELGEEAANHLLNLEPENDGVYVLLSNIYARKQKWEEVRMVRSLMHKRGIRKTPGCSSIVVDGVSHEFLVGGHSHPESEKVHLMLDHVTQKLKLAGYVAETSEVLLNIDEEEKEGSVSQHSEKLAICFGLLKTRAGTEIVIMKNLRVCTDCHSAIKLISKVFQREITVRDRSRFHHFKDGFCSCRDYW</sequence>
<dbReference type="EMBL" id="JABCRI010000001">
    <property type="protein sequence ID" value="KAF8412813.1"/>
    <property type="molecule type" value="Genomic_DNA"/>
</dbReference>
<gene>
    <name evidence="5" type="ORF">HHK36_000784</name>
</gene>
<reference evidence="5 6" key="1">
    <citation type="submission" date="2020-04" db="EMBL/GenBank/DDBJ databases">
        <title>Plant Genome Project.</title>
        <authorList>
            <person name="Zhang R.-G."/>
        </authorList>
    </citation>
    <scope>NUCLEOTIDE SEQUENCE [LARGE SCALE GENOMIC DNA]</scope>
    <source>
        <strain evidence="5">YNK0</strain>
        <tissue evidence="5">Leaf</tissue>
    </source>
</reference>
<dbReference type="PANTHER" id="PTHR47926">
    <property type="entry name" value="PENTATRICOPEPTIDE REPEAT-CONTAINING PROTEIN"/>
    <property type="match status" value="1"/>
</dbReference>
<dbReference type="Pfam" id="PF14432">
    <property type="entry name" value="DYW_deaminase"/>
    <property type="match status" value="1"/>
</dbReference>
<accession>A0A835DQA5</accession>
<dbReference type="GO" id="GO:0008270">
    <property type="term" value="F:zinc ion binding"/>
    <property type="evidence" value="ECO:0007669"/>
    <property type="project" value="InterPro"/>
</dbReference>
<dbReference type="SUPFAM" id="SSF48452">
    <property type="entry name" value="TPR-like"/>
    <property type="match status" value="1"/>
</dbReference>
<dbReference type="Proteomes" id="UP000655225">
    <property type="component" value="Unassembled WGS sequence"/>
</dbReference>
<evidence type="ECO:0000313" key="6">
    <source>
        <dbReference type="Proteomes" id="UP000655225"/>
    </source>
</evidence>